<organism evidence="1 2">
    <name type="scientific">Natronoflexus pectinivorans</name>
    <dbReference type="NCBI Taxonomy" id="682526"/>
    <lineage>
        <taxon>Bacteria</taxon>
        <taxon>Pseudomonadati</taxon>
        <taxon>Bacteroidota</taxon>
        <taxon>Bacteroidia</taxon>
        <taxon>Marinilabiliales</taxon>
        <taxon>Marinilabiliaceae</taxon>
        <taxon>Natronoflexus</taxon>
    </lineage>
</organism>
<evidence type="ECO:0000313" key="1">
    <source>
        <dbReference type="EMBL" id="TCO11047.1"/>
    </source>
</evidence>
<dbReference type="InterPro" id="IPR032466">
    <property type="entry name" value="Metal_Hydrolase"/>
</dbReference>
<dbReference type="PANTHER" id="PTHR46124:SF2">
    <property type="entry name" value="D-AMINOACYL-TRNA DEACYLASE"/>
    <property type="match status" value="1"/>
</dbReference>
<dbReference type="AlphaFoldDB" id="A0A4R2GPN3"/>
<dbReference type="Proteomes" id="UP000295221">
    <property type="component" value="Unassembled WGS sequence"/>
</dbReference>
<comment type="caution">
    <text evidence="1">The sequence shown here is derived from an EMBL/GenBank/DDBJ whole genome shotgun (WGS) entry which is preliminary data.</text>
</comment>
<dbReference type="GO" id="GO:0016788">
    <property type="term" value="F:hydrolase activity, acting on ester bonds"/>
    <property type="evidence" value="ECO:0007669"/>
    <property type="project" value="InterPro"/>
</dbReference>
<dbReference type="InterPro" id="IPR001130">
    <property type="entry name" value="TatD-like"/>
</dbReference>
<dbReference type="Gene3D" id="3.20.20.140">
    <property type="entry name" value="Metal-dependent hydrolases"/>
    <property type="match status" value="1"/>
</dbReference>
<name>A0A4R2GPN3_9BACT</name>
<reference evidence="1 2" key="1">
    <citation type="submission" date="2019-03" db="EMBL/GenBank/DDBJ databases">
        <title>Genomic Encyclopedia of Type Strains, Phase IV (KMG-IV): sequencing the most valuable type-strain genomes for metagenomic binning, comparative biology and taxonomic classification.</title>
        <authorList>
            <person name="Goeker M."/>
        </authorList>
    </citation>
    <scope>NUCLEOTIDE SEQUENCE [LARGE SCALE GENOMIC DNA]</scope>
    <source>
        <strain evidence="1 2">DSM 24179</strain>
    </source>
</reference>
<gene>
    <name evidence="1" type="ORF">EV194_101681</name>
</gene>
<protein>
    <submittedName>
        <fullName evidence="1">TatD DNase family protein</fullName>
    </submittedName>
</protein>
<sequence>MYFDFHTHNKVRRKGVFSIVNIRAGYDDLEEINGPVSFGVHPWDTTRLNSIKVIDEVTNIKDLITIGECGLDKYKSGSLSEQTELFIKHVHCSEQLHKPLIIHCVGRYNEIINLKKQINPTQPWIIHGFNGHPQLAEQLIRNGFLLSFGSAIFIGKSKARKSLIMMRDEPFFLETDDSGFAIEKLYSQVSELQFIEINHLKNKIATTFFKTFPGMEFPRSQATC</sequence>
<accession>A0A4R2GPN3</accession>
<dbReference type="Pfam" id="PF01026">
    <property type="entry name" value="TatD_DNase"/>
    <property type="match status" value="1"/>
</dbReference>
<keyword evidence="2" id="KW-1185">Reference proteome</keyword>
<dbReference type="EMBL" id="SLWK01000001">
    <property type="protein sequence ID" value="TCO11047.1"/>
    <property type="molecule type" value="Genomic_DNA"/>
</dbReference>
<evidence type="ECO:0000313" key="2">
    <source>
        <dbReference type="Proteomes" id="UP000295221"/>
    </source>
</evidence>
<proteinExistence type="predicted"/>
<dbReference type="OrthoDB" id="664222at2"/>
<dbReference type="RefSeq" id="WP_132432043.1">
    <property type="nucleotide sequence ID" value="NZ_SLWK01000001.1"/>
</dbReference>
<dbReference type="PANTHER" id="PTHR46124">
    <property type="entry name" value="D-AMINOACYL-TRNA DEACYLASE"/>
    <property type="match status" value="1"/>
</dbReference>
<dbReference type="GO" id="GO:0005829">
    <property type="term" value="C:cytosol"/>
    <property type="evidence" value="ECO:0007669"/>
    <property type="project" value="TreeGrafter"/>
</dbReference>
<dbReference type="SUPFAM" id="SSF51556">
    <property type="entry name" value="Metallo-dependent hydrolases"/>
    <property type="match status" value="1"/>
</dbReference>